<dbReference type="EMBL" id="CP038462">
    <property type="protein sequence ID" value="QCC76313.1"/>
    <property type="molecule type" value="Genomic_DNA"/>
</dbReference>
<gene>
    <name evidence="2" type="ORF">E2C04_02175</name>
    <name evidence="1" type="ORF">GCM10007231_03510</name>
</gene>
<reference evidence="4" key="3">
    <citation type="journal article" date="2019" name="Int. J. Syst. Evol. Microbiol.">
        <title>The Global Catalogue of Microorganisms (GCM) 10K type strain sequencing project: providing services to taxonomists for standard genome sequencing and annotation.</title>
        <authorList>
            <consortium name="The Broad Institute Genomics Platform"/>
            <consortium name="The Broad Institute Genome Sequencing Center for Infectious Disease"/>
            <person name="Wu L."/>
            <person name="Ma J."/>
        </authorList>
    </citation>
    <scope>NUCLEOTIDE SEQUENCE [LARGE SCALE GENOMIC DNA]</scope>
    <source>
        <strain evidence="4">CCM 7403</strain>
    </source>
</reference>
<dbReference type="InterPro" id="IPR029032">
    <property type="entry name" value="AhpD-like"/>
</dbReference>
<evidence type="ECO:0000313" key="2">
    <source>
        <dbReference type="EMBL" id="QCC76313.1"/>
    </source>
</evidence>
<dbReference type="OrthoDB" id="153253at2"/>
<dbReference type="RefSeq" id="WP_135831362.1">
    <property type="nucleotide sequence ID" value="NZ_BMCK01000001.1"/>
</dbReference>
<dbReference type="EMBL" id="BMCK01000001">
    <property type="protein sequence ID" value="GGD08044.1"/>
    <property type="molecule type" value="Genomic_DNA"/>
</dbReference>
<organism evidence="2 3">
    <name type="scientific">Nocardioides daphniae</name>
    <dbReference type="NCBI Taxonomy" id="402297"/>
    <lineage>
        <taxon>Bacteria</taxon>
        <taxon>Bacillati</taxon>
        <taxon>Actinomycetota</taxon>
        <taxon>Actinomycetes</taxon>
        <taxon>Propionibacteriales</taxon>
        <taxon>Nocardioidaceae</taxon>
        <taxon>Nocardioides</taxon>
    </lineage>
</organism>
<sequence length="193" mass="20459">MTFLSEPPGSPDVEALYAADVDQDGFVMNLSRLWAHDPATNDSFTSLLVRTAEIAGLTTVERGVLVCATAAARGDSYCALAWGGRLSRFADEETALAVLKGELEALPERLRVLAAWARAVVLDPSATGPDDVAALRGVGFDDRQVFALTTYVALRHAFSTVNGALGATPDPQLRDDAPPAVTETVTWGRGVED</sequence>
<dbReference type="Proteomes" id="UP000297025">
    <property type="component" value="Chromosome"/>
</dbReference>
<dbReference type="KEGG" id="ndp:E2C04_02175"/>
<reference evidence="1" key="5">
    <citation type="submission" date="2024-05" db="EMBL/GenBank/DDBJ databases">
        <authorList>
            <person name="Sun Q."/>
            <person name="Sedlacek I."/>
        </authorList>
    </citation>
    <scope>NUCLEOTIDE SEQUENCE</scope>
    <source>
        <strain evidence="1">CCM 7403</strain>
    </source>
</reference>
<evidence type="ECO:0008006" key="5">
    <source>
        <dbReference type="Google" id="ProtNLM"/>
    </source>
</evidence>
<proteinExistence type="predicted"/>
<protein>
    <recommendedName>
        <fullName evidence="5">Carboxymuconolactone decarboxylase family protein</fullName>
    </recommendedName>
</protein>
<dbReference type="AlphaFoldDB" id="A0A4P7U804"/>
<reference evidence="1" key="2">
    <citation type="journal article" date="2014" name="Int. J. Syst. Evol. Microbiol.">
        <title>Complete genome of a new Firmicutes species belonging to the dominant human colonic microbiota ('Ruminococcus bicirculans') reveals two chromosomes and a selective capacity to utilize plant glucans.</title>
        <authorList>
            <consortium name="NISC Comparative Sequencing Program"/>
            <person name="Wegmann U."/>
            <person name="Louis P."/>
            <person name="Goesmann A."/>
            <person name="Henrissat B."/>
            <person name="Duncan S.H."/>
            <person name="Flint H.J."/>
        </authorList>
    </citation>
    <scope>NUCLEOTIDE SEQUENCE</scope>
    <source>
        <strain evidence="1">CCM 7403</strain>
    </source>
</reference>
<reference evidence="2" key="4">
    <citation type="submission" date="2019-03" db="EMBL/GenBank/DDBJ databases">
        <authorList>
            <person name="Huang Y."/>
        </authorList>
    </citation>
    <scope>NUCLEOTIDE SEQUENCE</scope>
    <source>
        <strain evidence="2">JCM 16608</strain>
    </source>
</reference>
<accession>A0A4P7U804</accession>
<evidence type="ECO:0000313" key="4">
    <source>
        <dbReference type="Proteomes" id="UP000630594"/>
    </source>
</evidence>
<name>A0A4P7U804_9ACTN</name>
<keyword evidence="4" id="KW-1185">Reference proteome</keyword>
<dbReference type="PANTHER" id="PTHR35446">
    <property type="entry name" value="SI:CH211-175M2.5"/>
    <property type="match status" value="1"/>
</dbReference>
<evidence type="ECO:0000313" key="1">
    <source>
        <dbReference type="EMBL" id="GGD08044.1"/>
    </source>
</evidence>
<reference evidence="2 3" key="1">
    <citation type="journal article" date="2008" name="Int. J. Syst. Evol. Microbiol.">
        <title>Nocardioides daphniae sp. nov., isolated from Daphnia cucullata (Crustacea: Cladocera).</title>
        <authorList>
            <person name="Toth E.M."/>
            <person name="Keki Z."/>
            <person name="Homonnay Z.G."/>
            <person name="Borsodi A.K."/>
            <person name="Marialigeti K."/>
            <person name="Schumann P."/>
        </authorList>
    </citation>
    <scope>NUCLEOTIDE SEQUENCE [LARGE SCALE GENOMIC DNA]</scope>
    <source>
        <strain evidence="2 3">JCM 16608</strain>
    </source>
</reference>
<dbReference type="SUPFAM" id="SSF69118">
    <property type="entry name" value="AhpD-like"/>
    <property type="match status" value="1"/>
</dbReference>
<dbReference type="Gene3D" id="1.20.1290.10">
    <property type="entry name" value="AhpD-like"/>
    <property type="match status" value="1"/>
</dbReference>
<dbReference type="PANTHER" id="PTHR35446:SF2">
    <property type="entry name" value="CARBOXYMUCONOLACTONE DECARBOXYLASE-LIKE DOMAIN-CONTAINING PROTEIN"/>
    <property type="match status" value="1"/>
</dbReference>
<evidence type="ECO:0000313" key="3">
    <source>
        <dbReference type="Proteomes" id="UP000297025"/>
    </source>
</evidence>
<dbReference type="Proteomes" id="UP000630594">
    <property type="component" value="Unassembled WGS sequence"/>
</dbReference>